<protein>
    <submittedName>
        <fullName evidence="1">Uncharacterized protein</fullName>
    </submittedName>
</protein>
<dbReference type="Proteomes" id="UP000018534">
    <property type="component" value="Unassembled WGS sequence"/>
</dbReference>
<accession>V7IP56</accession>
<organism evidence="1 2">
    <name type="scientific">Salmonella enterica subsp. enterica serovar Cubana str. 76814</name>
    <dbReference type="NCBI Taxonomy" id="1192560"/>
    <lineage>
        <taxon>Bacteria</taxon>
        <taxon>Pseudomonadati</taxon>
        <taxon>Pseudomonadota</taxon>
        <taxon>Gammaproteobacteria</taxon>
        <taxon>Enterobacterales</taxon>
        <taxon>Enterobacteriaceae</taxon>
        <taxon>Salmonella</taxon>
    </lineage>
</organism>
<proteinExistence type="predicted"/>
<evidence type="ECO:0000313" key="1">
    <source>
        <dbReference type="EMBL" id="ETA87693.1"/>
    </source>
</evidence>
<dbReference type="EMBL" id="AZGR01000047">
    <property type="protein sequence ID" value="ETA87693.1"/>
    <property type="molecule type" value="Genomic_DNA"/>
</dbReference>
<name>V7IP56_SALET</name>
<evidence type="ECO:0000313" key="2">
    <source>
        <dbReference type="Proteomes" id="UP000018534"/>
    </source>
</evidence>
<comment type="caution">
    <text evidence="1">The sequence shown here is derived from an EMBL/GenBank/DDBJ whole genome shotgun (WGS) entry which is preliminary data.</text>
</comment>
<dbReference type="HOGENOM" id="CLU_2828708_0_0_6"/>
<gene>
    <name evidence="1" type="ORF">A628_02267</name>
</gene>
<reference evidence="1 2" key="1">
    <citation type="journal article" date="2014" name="Genome Announc.">
        <title>Whole-Genome Sequencing of Salmonella enterica subsp. enterica Serovar Cubana Strains Isolated from Agricultural Sources.</title>
        <authorList>
            <person name="Benahmed F.H."/>
            <person name="Gopinath G.R."/>
            <person name="Wang H."/>
            <person name="Jean-Gilles Beaubrun J."/>
            <person name="Grim C."/>
            <person name="Cheng C.M."/>
            <person name="McClelland M."/>
            <person name="Ayers S."/>
            <person name="Abbott J."/>
            <person name="Desai P."/>
            <person name="Frye J.G."/>
            <person name="Weinstock G."/>
            <person name="Hammack T.S."/>
            <person name="Hanes D.E."/>
            <person name="Rasmussen M.A."/>
            <person name="Davidson M.K."/>
        </authorList>
    </citation>
    <scope>NUCLEOTIDE SEQUENCE [LARGE SCALE GENOMIC DNA]</scope>
    <source>
        <strain evidence="1">76814</strain>
    </source>
</reference>
<dbReference type="AlphaFoldDB" id="V7IP56"/>
<sequence>MLFSLQVCCVCYQRVRIEPDHSYCLSREGRLFKQITLMIQCGHVAGWMTRLRRHPATHRPMALTLPY</sequence>